<reference evidence="3 4" key="1">
    <citation type="journal article" date="2008" name="Infect. Immun.">
        <title>Genome of Mycoplasma arthritidis.</title>
        <authorList>
            <person name="Dybvig K."/>
            <person name="Zuhua C."/>
            <person name="Lao P."/>
            <person name="Jordan D.S."/>
            <person name="French C.T."/>
            <person name="Tu A.H."/>
            <person name="Loraine A.E."/>
        </authorList>
    </citation>
    <scope>NUCLEOTIDE SEQUENCE [LARGE SCALE GENOMIC DNA]</scope>
    <source>
        <strain evidence="3 4">158L3-1</strain>
    </source>
</reference>
<name>B3PLY5_META1</name>
<dbReference type="Proteomes" id="UP000008812">
    <property type="component" value="Chromosome"/>
</dbReference>
<protein>
    <submittedName>
        <fullName evidence="3">MAA2-related membrane protein</fullName>
    </submittedName>
</protein>
<evidence type="ECO:0000313" key="4">
    <source>
        <dbReference type="Proteomes" id="UP000008812"/>
    </source>
</evidence>
<evidence type="ECO:0000256" key="2">
    <source>
        <dbReference type="SAM" id="SignalP"/>
    </source>
</evidence>
<keyword evidence="4" id="KW-1185">Reference proteome</keyword>
<dbReference type="RefSeq" id="WP_012497994.1">
    <property type="nucleotide sequence ID" value="NC_011025.1"/>
</dbReference>
<evidence type="ECO:0000256" key="1">
    <source>
        <dbReference type="SAM" id="Coils"/>
    </source>
</evidence>
<feature type="chain" id="PRO_5002796798" evidence="2">
    <location>
        <begin position="24"/>
        <end position="282"/>
    </location>
</feature>
<evidence type="ECO:0000313" key="3">
    <source>
        <dbReference type="EMBL" id="ACF07037.1"/>
    </source>
</evidence>
<feature type="coiled-coil region" evidence="1">
    <location>
        <begin position="202"/>
        <end position="233"/>
    </location>
</feature>
<dbReference type="PROSITE" id="PS51257">
    <property type="entry name" value="PROKAR_LIPOPROTEIN"/>
    <property type="match status" value="1"/>
</dbReference>
<gene>
    <name evidence="3" type="ordered locus">MARTH_orf085</name>
</gene>
<keyword evidence="2" id="KW-0732">Signal</keyword>
<proteinExistence type="predicted"/>
<feature type="signal peptide" evidence="2">
    <location>
        <begin position="1"/>
        <end position="23"/>
    </location>
</feature>
<accession>B3PLY5</accession>
<dbReference type="HOGENOM" id="CLU_986315_0_0_14"/>
<sequence>MKLKKLLFMIIPSITILPITTIAASCTNNTNPNTPDLMPRDQNLQEIANKIELDVSDKTDRISKNVKKEDIQIDGNYDKEKYEVEIIELKARSTSLLVTLIIKNKETNKTIKVTKTIENFKEDELLKLTENGQEIIDEYKEILKEFETSELKEHYKEDSDYLEKAINEILTNNELSLDEKSAQLKIYKAQLELFKKHKQPVSENAKNEYEKLIEEIKEKISKTDDASKKKELETIVVNSQNSIKNDIETAKEERSIQSIYAFALTLLRISVERQGIDLDKKE</sequence>
<keyword evidence="1" id="KW-0175">Coiled coil</keyword>
<dbReference type="KEGG" id="mat:MARTH_orf085"/>
<organism evidence="3 4">
    <name type="scientific">Metamycoplasma arthritidis (strain 158L3-1)</name>
    <name type="common">Mycoplasma arthritidis</name>
    <dbReference type="NCBI Taxonomy" id="243272"/>
    <lineage>
        <taxon>Bacteria</taxon>
        <taxon>Bacillati</taxon>
        <taxon>Mycoplasmatota</taxon>
        <taxon>Mycoplasmoidales</taxon>
        <taxon>Metamycoplasmataceae</taxon>
        <taxon>Metamycoplasma</taxon>
    </lineage>
</organism>
<dbReference type="STRING" id="243272.MARTH_orf085"/>
<dbReference type="EMBL" id="CP001047">
    <property type="protein sequence ID" value="ACF07037.1"/>
    <property type="molecule type" value="Genomic_DNA"/>
</dbReference>
<dbReference type="AlphaFoldDB" id="B3PLY5"/>